<dbReference type="EMBL" id="JACGCM010000938">
    <property type="protein sequence ID" value="KAF6164203.1"/>
    <property type="molecule type" value="Genomic_DNA"/>
</dbReference>
<reference evidence="1 2" key="1">
    <citation type="journal article" date="2020" name="IScience">
        <title>Genome Sequencing of the Endangered Kingdonia uniflora (Circaeasteraceae, Ranunculales) Reveals Potential Mechanisms of Evolutionary Specialization.</title>
        <authorList>
            <person name="Sun Y."/>
            <person name="Deng T."/>
            <person name="Zhang A."/>
            <person name="Moore M.J."/>
            <person name="Landis J.B."/>
            <person name="Lin N."/>
            <person name="Zhang H."/>
            <person name="Zhang X."/>
            <person name="Huang J."/>
            <person name="Zhang X."/>
            <person name="Sun H."/>
            <person name="Wang H."/>
        </authorList>
    </citation>
    <scope>NUCLEOTIDE SEQUENCE [LARGE SCALE GENOMIC DNA]</scope>
    <source>
        <strain evidence="1">TB1705</strain>
        <tissue evidence="1">Leaf</tissue>
    </source>
</reference>
<protein>
    <submittedName>
        <fullName evidence="1">Uncharacterized protein</fullName>
    </submittedName>
</protein>
<keyword evidence="2" id="KW-1185">Reference proteome</keyword>
<evidence type="ECO:0000313" key="1">
    <source>
        <dbReference type="EMBL" id="KAF6164203.1"/>
    </source>
</evidence>
<comment type="caution">
    <text evidence="1">The sequence shown here is derived from an EMBL/GenBank/DDBJ whole genome shotgun (WGS) entry which is preliminary data.</text>
</comment>
<gene>
    <name evidence="1" type="ORF">GIB67_010173</name>
</gene>
<dbReference type="Proteomes" id="UP000541444">
    <property type="component" value="Unassembled WGS sequence"/>
</dbReference>
<sequence>MMKVCEALNKRWRDGGIMRQFIADDVLKYYKFKYVKDRKSGYLFSDSARPKFFNFESAGRPWYNHFVMVRGNCIQVPGESALELIYKNFSEKPNPKGAADTSSLFDVVSQDGTKLSKVLEGVNLKAVEQEALDLAKRDLIRLDTQIRSSISQLYVAWKSGVEVSKVAAAERVECEAEKASLAEQLKERTALEDVDLALAGKYSEITFPGDYASPIAKQSPAPQVADGTTKEEVVRLRGKVSEMEKALSRARDFINRTQQGKRVMRIIFFNIKKEDRRVQAQLENGLGHARDELEICKDHNACLVMEKVECNKLSCKDAEILTANNEAELWKESLKKKKLETMAANQQVLDLLSTIEK</sequence>
<organism evidence="1 2">
    <name type="scientific">Kingdonia uniflora</name>
    <dbReference type="NCBI Taxonomy" id="39325"/>
    <lineage>
        <taxon>Eukaryota</taxon>
        <taxon>Viridiplantae</taxon>
        <taxon>Streptophyta</taxon>
        <taxon>Embryophyta</taxon>
        <taxon>Tracheophyta</taxon>
        <taxon>Spermatophyta</taxon>
        <taxon>Magnoliopsida</taxon>
        <taxon>Ranunculales</taxon>
        <taxon>Circaeasteraceae</taxon>
        <taxon>Kingdonia</taxon>
    </lineage>
</organism>
<name>A0A7J7NAT8_9MAGN</name>
<proteinExistence type="predicted"/>
<accession>A0A7J7NAT8</accession>
<dbReference type="AlphaFoldDB" id="A0A7J7NAT8"/>
<evidence type="ECO:0000313" key="2">
    <source>
        <dbReference type="Proteomes" id="UP000541444"/>
    </source>
</evidence>